<dbReference type="InterPro" id="IPR008271">
    <property type="entry name" value="Ser/Thr_kinase_AS"/>
</dbReference>
<evidence type="ECO:0000256" key="3">
    <source>
        <dbReference type="ARBA" id="ARBA00022527"/>
    </source>
</evidence>
<dbReference type="GO" id="GO:0005737">
    <property type="term" value="C:cytoplasm"/>
    <property type="evidence" value="ECO:0007669"/>
    <property type="project" value="TreeGrafter"/>
</dbReference>
<keyword evidence="14" id="KW-1185">Reference proteome</keyword>
<dbReference type="GO" id="GO:0004674">
    <property type="term" value="F:protein serine/threonine kinase activity"/>
    <property type="evidence" value="ECO:0007669"/>
    <property type="project" value="UniProtKB-KW"/>
</dbReference>
<sequence>MSGEDVRLWGTPSESIRPERVLKDIGASGVRKVREAIRTYSDPSLAYQKVAANYQPEKLWEANLSFFKVRSVLGAGSFGTVFRGYNEKEKSKCAIKLVRTYKRDIDMIKREIRALGTLHHPNIVHLYCACITNDGVLTLIMPALYPLGKIVMEILAEQKEDRETKEVFQIFSEDVVHNIIQQVCCGLAFMHSHKFVHRDLKADNFLFDKEGTIKIADFGLSRKYTPAENSLGLLKTPCGTKLFMAPEVAKRYFDRSAAAYDIRAETWAVGICTLELLYGTIPFERNPNPDVEEEIAALQKMNTVRDVNWNRMYANGEQLRKKLSKHCKDFIDSCLKLNPADRPTVSELFVQKFWMLQPPIPNAELFEKLLGTCGEDNLKYLLEKKHRRKLEEHRRMNNNPANPIKLLKHLIMCISLSLGSSQERFFKKFVVKTSFHEKEAESLFHEMLFGYLYDEQINLYDFIYISTGAIKAFRRVKELDAKVKRGSRVREDESTVAAAEKPEVVDLQDGGKCVISWHKELFLDNASPTANGERPEAPPRQRRISRNR</sequence>
<dbReference type="InterPro" id="IPR050629">
    <property type="entry name" value="STE20/SPS1-PAK"/>
</dbReference>
<dbReference type="EC" id="2.7.11.1" evidence="2"/>
<evidence type="ECO:0000256" key="2">
    <source>
        <dbReference type="ARBA" id="ARBA00012513"/>
    </source>
</evidence>
<dbReference type="InterPro" id="IPR011009">
    <property type="entry name" value="Kinase-like_dom_sf"/>
</dbReference>
<evidence type="ECO:0000256" key="4">
    <source>
        <dbReference type="ARBA" id="ARBA00022679"/>
    </source>
</evidence>
<evidence type="ECO:0000256" key="9">
    <source>
        <dbReference type="ARBA" id="ARBA00048679"/>
    </source>
</evidence>
<dbReference type="Proteomes" id="UP000582659">
    <property type="component" value="Unassembled WGS sequence"/>
</dbReference>
<evidence type="ECO:0000256" key="6">
    <source>
        <dbReference type="ARBA" id="ARBA00022777"/>
    </source>
</evidence>
<dbReference type="EMBL" id="CAJFCV020000004">
    <property type="protein sequence ID" value="CAG9117454.1"/>
    <property type="molecule type" value="Genomic_DNA"/>
</dbReference>
<comment type="caution">
    <text evidence="13">The sequence shown here is derived from an EMBL/GenBank/DDBJ whole genome shotgun (WGS) entry which is preliminary data.</text>
</comment>
<dbReference type="Proteomes" id="UP000659654">
    <property type="component" value="Unassembled WGS sequence"/>
</dbReference>
<dbReference type="Pfam" id="PF00069">
    <property type="entry name" value="Pkinase"/>
    <property type="match status" value="1"/>
</dbReference>
<evidence type="ECO:0000313" key="14">
    <source>
        <dbReference type="Proteomes" id="UP000659654"/>
    </source>
</evidence>
<comment type="catalytic activity">
    <reaction evidence="8">
        <text>L-threonyl-[protein] + ATP = O-phospho-L-threonyl-[protein] + ADP + H(+)</text>
        <dbReference type="Rhea" id="RHEA:46608"/>
        <dbReference type="Rhea" id="RHEA-COMP:11060"/>
        <dbReference type="Rhea" id="RHEA-COMP:11605"/>
        <dbReference type="ChEBI" id="CHEBI:15378"/>
        <dbReference type="ChEBI" id="CHEBI:30013"/>
        <dbReference type="ChEBI" id="CHEBI:30616"/>
        <dbReference type="ChEBI" id="CHEBI:61977"/>
        <dbReference type="ChEBI" id="CHEBI:456216"/>
        <dbReference type="EC" id="2.7.11.1"/>
    </reaction>
</comment>
<dbReference type="EMBL" id="CAJFDI010000004">
    <property type="protein sequence ID" value="CAD5227319.1"/>
    <property type="molecule type" value="Genomic_DNA"/>
</dbReference>
<dbReference type="PROSITE" id="PS00107">
    <property type="entry name" value="PROTEIN_KINASE_ATP"/>
    <property type="match status" value="1"/>
</dbReference>
<evidence type="ECO:0000256" key="7">
    <source>
        <dbReference type="ARBA" id="ARBA00022840"/>
    </source>
</evidence>
<keyword evidence="5 10" id="KW-0547">Nucleotide-binding</keyword>
<keyword evidence="3" id="KW-0723">Serine/threonine-protein kinase</keyword>
<keyword evidence="4" id="KW-0808">Transferase</keyword>
<dbReference type="PANTHER" id="PTHR48012:SF10">
    <property type="entry name" value="FI20177P1"/>
    <property type="match status" value="1"/>
</dbReference>
<dbReference type="PROSITE" id="PS00108">
    <property type="entry name" value="PROTEIN_KINASE_ST"/>
    <property type="match status" value="1"/>
</dbReference>
<dbReference type="GO" id="GO:0005524">
    <property type="term" value="F:ATP binding"/>
    <property type="evidence" value="ECO:0007669"/>
    <property type="project" value="UniProtKB-UniRule"/>
</dbReference>
<organism evidence="13 14">
    <name type="scientific">Bursaphelenchus xylophilus</name>
    <name type="common">Pinewood nematode worm</name>
    <name type="synonym">Aphelenchoides xylophilus</name>
    <dbReference type="NCBI Taxonomy" id="6326"/>
    <lineage>
        <taxon>Eukaryota</taxon>
        <taxon>Metazoa</taxon>
        <taxon>Ecdysozoa</taxon>
        <taxon>Nematoda</taxon>
        <taxon>Chromadorea</taxon>
        <taxon>Rhabditida</taxon>
        <taxon>Tylenchina</taxon>
        <taxon>Tylenchomorpha</taxon>
        <taxon>Aphelenchoidea</taxon>
        <taxon>Aphelenchoididae</taxon>
        <taxon>Bursaphelenchus</taxon>
    </lineage>
</organism>
<dbReference type="SMART" id="SM00220">
    <property type="entry name" value="S_TKc"/>
    <property type="match status" value="1"/>
</dbReference>
<dbReference type="InterPro" id="IPR017441">
    <property type="entry name" value="Protein_kinase_ATP_BS"/>
</dbReference>
<evidence type="ECO:0000256" key="8">
    <source>
        <dbReference type="ARBA" id="ARBA00047899"/>
    </source>
</evidence>
<feature type="binding site" evidence="10">
    <location>
        <position position="96"/>
    </location>
    <ligand>
        <name>ATP</name>
        <dbReference type="ChEBI" id="CHEBI:30616"/>
    </ligand>
</feature>
<keyword evidence="6" id="KW-0418">Kinase</keyword>
<evidence type="ECO:0000313" key="13">
    <source>
        <dbReference type="EMBL" id="CAD5227319.1"/>
    </source>
</evidence>
<dbReference type="InterPro" id="IPR000719">
    <property type="entry name" value="Prot_kinase_dom"/>
</dbReference>
<dbReference type="Gene3D" id="1.10.510.10">
    <property type="entry name" value="Transferase(Phosphotransferase) domain 1"/>
    <property type="match status" value="1"/>
</dbReference>
<comment type="similarity">
    <text evidence="1">Belongs to the protein kinase superfamily. STE Ser/Thr protein kinase family. STE20 subfamily.</text>
</comment>
<dbReference type="AlphaFoldDB" id="A0A7I8WVG6"/>
<dbReference type="PANTHER" id="PTHR48012">
    <property type="entry name" value="STERILE20-LIKE KINASE, ISOFORM B-RELATED"/>
    <property type="match status" value="1"/>
</dbReference>
<comment type="catalytic activity">
    <reaction evidence="9">
        <text>L-seryl-[protein] + ATP = O-phospho-L-seryl-[protein] + ADP + H(+)</text>
        <dbReference type="Rhea" id="RHEA:17989"/>
        <dbReference type="Rhea" id="RHEA-COMP:9863"/>
        <dbReference type="Rhea" id="RHEA-COMP:11604"/>
        <dbReference type="ChEBI" id="CHEBI:15378"/>
        <dbReference type="ChEBI" id="CHEBI:29999"/>
        <dbReference type="ChEBI" id="CHEBI:30616"/>
        <dbReference type="ChEBI" id="CHEBI:83421"/>
        <dbReference type="ChEBI" id="CHEBI:456216"/>
        <dbReference type="EC" id="2.7.11.1"/>
    </reaction>
</comment>
<evidence type="ECO:0000256" key="11">
    <source>
        <dbReference type="SAM" id="MobiDB-lite"/>
    </source>
</evidence>
<dbReference type="PROSITE" id="PS50011">
    <property type="entry name" value="PROTEIN_KINASE_DOM"/>
    <property type="match status" value="1"/>
</dbReference>
<protein>
    <recommendedName>
        <fullName evidence="2">non-specific serine/threonine protein kinase</fullName>
        <ecNumber evidence="2">2.7.11.1</ecNumber>
    </recommendedName>
</protein>
<proteinExistence type="inferred from homology"/>
<accession>A0A7I8WVG6</accession>
<feature type="domain" description="Protein kinase" evidence="12">
    <location>
        <begin position="67"/>
        <end position="354"/>
    </location>
</feature>
<dbReference type="OrthoDB" id="4062651at2759"/>
<evidence type="ECO:0000256" key="5">
    <source>
        <dbReference type="ARBA" id="ARBA00022741"/>
    </source>
</evidence>
<dbReference type="Gene3D" id="3.30.200.20">
    <property type="entry name" value="Phosphorylase Kinase, domain 1"/>
    <property type="match status" value="1"/>
</dbReference>
<gene>
    <name evidence="13" type="ORF">BXYJ_LOCUS9864</name>
</gene>
<reference evidence="13" key="1">
    <citation type="submission" date="2020-09" db="EMBL/GenBank/DDBJ databases">
        <authorList>
            <person name="Kikuchi T."/>
        </authorList>
    </citation>
    <scope>NUCLEOTIDE SEQUENCE</scope>
    <source>
        <strain evidence="13">Ka4C1</strain>
    </source>
</reference>
<evidence type="ECO:0000256" key="10">
    <source>
        <dbReference type="PROSITE-ProRule" id="PRU10141"/>
    </source>
</evidence>
<evidence type="ECO:0000256" key="1">
    <source>
        <dbReference type="ARBA" id="ARBA00008874"/>
    </source>
</evidence>
<name>A0A7I8WVG6_BURXY</name>
<keyword evidence="7 10" id="KW-0067">ATP-binding</keyword>
<dbReference type="SUPFAM" id="SSF56112">
    <property type="entry name" value="Protein kinase-like (PK-like)"/>
    <property type="match status" value="1"/>
</dbReference>
<evidence type="ECO:0000259" key="12">
    <source>
        <dbReference type="PROSITE" id="PS50011"/>
    </source>
</evidence>
<feature type="region of interest" description="Disordered" evidence="11">
    <location>
        <begin position="526"/>
        <end position="548"/>
    </location>
</feature>
<dbReference type="SMR" id="A0A7I8WVG6"/>